<accession>A0A5B0RHB3</accession>
<evidence type="ECO:0000313" key="1">
    <source>
        <dbReference type="EMBL" id="KAA1125067.1"/>
    </source>
</evidence>
<name>A0A5B0RHB3_PUCGR</name>
<comment type="caution">
    <text evidence="1">The sequence shown here is derived from an EMBL/GenBank/DDBJ whole genome shotgun (WGS) entry which is preliminary data.</text>
</comment>
<evidence type="ECO:0000313" key="2">
    <source>
        <dbReference type="Proteomes" id="UP000325313"/>
    </source>
</evidence>
<proteinExistence type="predicted"/>
<sequence>MYTAGGFFACPNALVTLWSQYRYPDGNNRPSDGVSGTDVRAAVIGLAQGPDRNGDARLDVGGAVPVTRTHPAGHNRLKLDCGGPTCGRGPRTRCTVSVI</sequence>
<dbReference type="EMBL" id="VDEP01000185">
    <property type="protein sequence ID" value="KAA1125067.1"/>
    <property type="molecule type" value="Genomic_DNA"/>
</dbReference>
<dbReference type="AlphaFoldDB" id="A0A5B0RHB3"/>
<gene>
    <name evidence="1" type="ORF">PGTUg99_004352</name>
</gene>
<dbReference type="Proteomes" id="UP000325313">
    <property type="component" value="Unassembled WGS sequence"/>
</dbReference>
<protein>
    <submittedName>
        <fullName evidence="1">Uncharacterized protein</fullName>
    </submittedName>
</protein>
<reference evidence="1 2" key="1">
    <citation type="submission" date="2019-05" db="EMBL/GenBank/DDBJ databases">
        <title>Emergence of the Ug99 lineage of the wheat stem rust pathogen through somatic hybridization.</title>
        <authorList>
            <person name="Li F."/>
            <person name="Upadhyaya N.M."/>
            <person name="Sperschneider J."/>
            <person name="Matny O."/>
            <person name="Nguyen-Phuc H."/>
            <person name="Mago R."/>
            <person name="Raley C."/>
            <person name="Miller M.E."/>
            <person name="Silverstein K.A.T."/>
            <person name="Henningsen E."/>
            <person name="Hirsch C.D."/>
            <person name="Visser B."/>
            <person name="Pretorius Z.A."/>
            <person name="Steffenson B.J."/>
            <person name="Schwessinger B."/>
            <person name="Dodds P.N."/>
            <person name="Figueroa M."/>
        </authorList>
    </citation>
    <scope>NUCLEOTIDE SEQUENCE [LARGE SCALE GENOMIC DNA]</scope>
    <source>
        <strain evidence="1 2">Ug99</strain>
    </source>
</reference>
<organism evidence="1 2">
    <name type="scientific">Puccinia graminis f. sp. tritici</name>
    <dbReference type="NCBI Taxonomy" id="56615"/>
    <lineage>
        <taxon>Eukaryota</taxon>
        <taxon>Fungi</taxon>
        <taxon>Dikarya</taxon>
        <taxon>Basidiomycota</taxon>
        <taxon>Pucciniomycotina</taxon>
        <taxon>Pucciniomycetes</taxon>
        <taxon>Pucciniales</taxon>
        <taxon>Pucciniaceae</taxon>
        <taxon>Puccinia</taxon>
    </lineage>
</organism>